<keyword evidence="1" id="KW-0378">Hydrolase</keyword>
<dbReference type="EC" id="3.2.1.6" evidence="1"/>
<proteinExistence type="predicted"/>
<evidence type="ECO:0000313" key="2">
    <source>
        <dbReference type="Proteomes" id="UP001172680"/>
    </source>
</evidence>
<reference evidence="1" key="1">
    <citation type="submission" date="2022-10" db="EMBL/GenBank/DDBJ databases">
        <title>Culturing micro-colonial fungi from biological soil crusts in the Mojave desert and describing Neophaeococcomyces mojavensis, and introducing the new genera and species Taxawa tesnikishii.</title>
        <authorList>
            <person name="Kurbessoian T."/>
            <person name="Stajich J.E."/>
        </authorList>
    </citation>
    <scope>NUCLEOTIDE SEQUENCE</scope>
    <source>
        <strain evidence="1">JES_115</strain>
    </source>
</reference>
<keyword evidence="1" id="KW-0326">Glycosidase</keyword>
<gene>
    <name evidence="1" type="primary">ACF2_6</name>
    <name evidence="1" type="ORF">H2199_009256</name>
</gene>
<protein>
    <submittedName>
        <fullName evidence="1">Endo-1,3-beta glucanase</fullName>
        <ecNumber evidence="1">3.2.1.6</ecNumber>
    </submittedName>
</protein>
<keyword evidence="2" id="KW-1185">Reference proteome</keyword>
<name>A0ACC2YEE8_9PEZI</name>
<accession>A0ACC2YEE8</accession>
<evidence type="ECO:0000313" key="1">
    <source>
        <dbReference type="EMBL" id="KAJ9633688.1"/>
    </source>
</evidence>
<dbReference type="EMBL" id="JAPDRP010000043">
    <property type="protein sequence ID" value="KAJ9633688.1"/>
    <property type="molecule type" value="Genomic_DNA"/>
</dbReference>
<comment type="caution">
    <text evidence="1">The sequence shown here is derived from an EMBL/GenBank/DDBJ whole genome shotgun (WGS) entry which is preliminary data.</text>
</comment>
<organism evidence="1 2">
    <name type="scientific">Coniosporium tulheliwenetii</name>
    <dbReference type="NCBI Taxonomy" id="3383036"/>
    <lineage>
        <taxon>Eukaryota</taxon>
        <taxon>Fungi</taxon>
        <taxon>Dikarya</taxon>
        <taxon>Ascomycota</taxon>
        <taxon>Pezizomycotina</taxon>
        <taxon>Dothideomycetes</taxon>
        <taxon>Dothideomycetes incertae sedis</taxon>
        <taxon>Coniosporium</taxon>
    </lineage>
</organism>
<dbReference type="Proteomes" id="UP001172680">
    <property type="component" value="Unassembled WGS sequence"/>
</dbReference>
<sequence>MAFPRNAYLARGSPLADHSCDFNVHAFPTDQCYQASASSNFIVYHRYHFESPIGQAGVDSSNYNNLNGHSISATVVSSLQTTGESAVPPFNTNPIPTPSDTLQPIPPINTSLPAEPPTAIIAGNIFSPVAAENPAEIVPSRGDHPIPQKGIVLNNKPVQTNKFYANFFLGGQGQTVWTHPYSLRWCKGEGHSRSWGMSVAHIEAGQRVFGPDSPAQYYINPIGIHSVILSAQELGASTTLTTSELGAFSVKAHLATGPGAANLITFPIVQGMGFLTGVYAGATPLIQSDVFFRTIEGPITVGGAFKYRITLEDGRNWLLYAISDPGVGAPSFSMVSNTAIRGPAGFRGAIQVAKNPSGDAGEGLYDQSAGAYATAATTTGSVTGNTGSYTLAFHKGGNAALPLLMYALPHHVQSFDGATAGANVNMVLQTATKGMATAVLRDTWTMVEDNLPIGMGFAPWTPDRGSVTSLNANVVNLMNQVGSSELNEDFNAQTNLDSMYFSGKGLAKFAAAIYAMNDLAENPGLAAAGLQKLKAAFDVFVQNRQRNPLNYETAWRGVVSVAGYRDAGLDFGGTYYNDHHFHYGYFVYTAAVIAYLDPAWLAQGRNKVWVNMLVRDFANPVDGDDFFPFSRAFDWFHGHSWAKGLFESADGKDQESTSEDSFASYALKLWGRVTGDVSMEARGNLMLAIQARSFQNYFLMESNNVNQPPQFVGNKVTGILFENKVDHTTYFGDNIEYIQGIHMIPLAPPSTLIRKPSFVREEWDAFFSNGQVDDIQGGWRGILYANLAIIDPSTAYNFFARADFNPAWLDGGASRTWYLAWCAALGGA</sequence>